<evidence type="ECO:0000313" key="1">
    <source>
        <dbReference type="EMBL" id="KKQ86429.1"/>
    </source>
</evidence>
<dbReference type="EMBL" id="LBVO01000071">
    <property type="protein sequence ID" value="KKQ86429.1"/>
    <property type="molecule type" value="Genomic_DNA"/>
</dbReference>
<dbReference type="AlphaFoldDB" id="A0A0G0NKJ0"/>
<comment type="caution">
    <text evidence="1">The sequence shown here is derived from an EMBL/GenBank/DDBJ whole genome shotgun (WGS) entry which is preliminary data.</text>
</comment>
<gene>
    <name evidence="1" type="ORF">UT11_C0071G0003</name>
</gene>
<protein>
    <submittedName>
        <fullName evidence="1">Uncharacterized protein</fullName>
    </submittedName>
</protein>
<evidence type="ECO:0000313" key="2">
    <source>
        <dbReference type="Proteomes" id="UP000033934"/>
    </source>
</evidence>
<sequence length="99" mass="11578">MKRRARIIRRRLRFGPTIARFFALVILTILAVIALTSSTGNATRLYEKSDLVKDKAKLDTEVEELMFWAKRQQSFQQIDKPEIKDQLVPIDNPDYINNQ</sequence>
<proteinExistence type="predicted"/>
<dbReference type="Proteomes" id="UP000033934">
    <property type="component" value="Unassembled WGS sequence"/>
</dbReference>
<reference evidence="1 2" key="1">
    <citation type="journal article" date="2015" name="Nature">
        <title>rRNA introns, odd ribosomes, and small enigmatic genomes across a large radiation of phyla.</title>
        <authorList>
            <person name="Brown C.T."/>
            <person name="Hug L.A."/>
            <person name="Thomas B.C."/>
            <person name="Sharon I."/>
            <person name="Castelle C.J."/>
            <person name="Singh A."/>
            <person name="Wilkins M.J."/>
            <person name="Williams K.H."/>
            <person name="Banfield J.F."/>
        </authorList>
    </citation>
    <scope>NUCLEOTIDE SEQUENCE [LARGE SCALE GENOMIC DNA]</scope>
</reference>
<organism evidence="1 2">
    <name type="scientific">Berkelbacteria bacterium GW2011_GWA2_38_9</name>
    <dbReference type="NCBI Taxonomy" id="1618334"/>
    <lineage>
        <taxon>Bacteria</taxon>
        <taxon>Candidatus Berkelbacteria</taxon>
    </lineage>
</organism>
<accession>A0A0G0NKJ0</accession>
<name>A0A0G0NKJ0_9BACT</name>